<comment type="caution">
    <text evidence="1">The sequence shown here is derived from an EMBL/GenBank/DDBJ whole genome shotgun (WGS) entry which is preliminary data.</text>
</comment>
<reference evidence="1" key="1">
    <citation type="submission" date="2020-04" db="EMBL/GenBank/DDBJ databases">
        <title>A chromosome-scale assembly and high-density genetic map of the yellow drum (Nibea albiflora) genome.</title>
        <authorList>
            <person name="Xu D."/>
            <person name="Zhang W."/>
            <person name="Chen R."/>
            <person name="Tan P."/>
            <person name="Wang L."/>
            <person name="Song H."/>
            <person name="Tian L."/>
            <person name="Zhu Q."/>
            <person name="Wang B."/>
        </authorList>
    </citation>
    <scope>NUCLEOTIDE SEQUENCE</scope>
    <source>
        <strain evidence="1">ZJHYS-2018</strain>
    </source>
</reference>
<name>A0ACB7EHX4_NIBAL</name>
<gene>
    <name evidence="1" type="ORF">GBF38_007058</name>
</gene>
<evidence type="ECO:0000313" key="2">
    <source>
        <dbReference type="Proteomes" id="UP000805704"/>
    </source>
</evidence>
<protein>
    <submittedName>
        <fullName evidence="1">Uncharacterized protein</fullName>
    </submittedName>
</protein>
<keyword evidence="2" id="KW-1185">Reference proteome</keyword>
<accession>A0ACB7EHX4</accession>
<dbReference type="Proteomes" id="UP000805704">
    <property type="component" value="Chromosome 7"/>
</dbReference>
<organism evidence="1 2">
    <name type="scientific">Nibea albiflora</name>
    <name type="common">Yellow drum</name>
    <name type="synonym">Corvina albiflora</name>
    <dbReference type="NCBI Taxonomy" id="240163"/>
    <lineage>
        <taxon>Eukaryota</taxon>
        <taxon>Metazoa</taxon>
        <taxon>Chordata</taxon>
        <taxon>Craniata</taxon>
        <taxon>Vertebrata</taxon>
        <taxon>Euteleostomi</taxon>
        <taxon>Actinopterygii</taxon>
        <taxon>Neopterygii</taxon>
        <taxon>Teleostei</taxon>
        <taxon>Neoteleostei</taxon>
        <taxon>Acanthomorphata</taxon>
        <taxon>Eupercaria</taxon>
        <taxon>Sciaenidae</taxon>
        <taxon>Nibea</taxon>
    </lineage>
</organism>
<feature type="non-terminal residue" evidence="1">
    <location>
        <position position="1"/>
    </location>
</feature>
<sequence>FFSGVSVEDVCLAASPYLTLAFVQSYLKDMTAGSVSHSVLGAQSGENSSGAD</sequence>
<dbReference type="EMBL" id="CM024795">
    <property type="protein sequence ID" value="KAG8001411.1"/>
    <property type="molecule type" value="Genomic_DNA"/>
</dbReference>
<proteinExistence type="predicted"/>
<evidence type="ECO:0000313" key="1">
    <source>
        <dbReference type="EMBL" id="KAG8001411.1"/>
    </source>
</evidence>